<dbReference type="Gene3D" id="1.10.630.10">
    <property type="entry name" value="Cytochrome P450"/>
    <property type="match status" value="1"/>
</dbReference>
<gene>
    <name evidence="11" type="ORF">TCE0_017f03591</name>
</gene>
<dbReference type="InterPro" id="IPR036396">
    <property type="entry name" value="Cyt_P450_sf"/>
</dbReference>
<keyword evidence="5 9" id="KW-0560">Oxidoreductase</keyword>
<protein>
    <submittedName>
        <fullName evidence="11">Uncharacterized protein</fullName>
    </submittedName>
</protein>
<dbReference type="InterPro" id="IPR002347">
    <property type="entry name" value="SDR_fam"/>
</dbReference>
<dbReference type="GO" id="GO:0016705">
    <property type="term" value="F:oxidoreductase activity, acting on paired donors, with incorporation or reduction of molecular oxygen"/>
    <property type="evidence" value="ECO:0007669"/>
    <property type="project" value="InterPro"/>
</dbReference>
<comment type="caution">
    <text evidence="11">The sequence shown here is derived from an EMBL/GenBank/DDBJ whole genome shotgun (WGS) entry which is preliminary data.</text>
</comment>
<dbReference type="EMBL" id="DF933813">
    <property type="protein sequence ID" value="GAM35332.1"/>
    <property type="molecule type" value="Genomic_DNA"/>
</dbReference>
<comment type="similarity">
    <text evidence="2 9">Belongs to the cytochrome P450 family.</text>
</comment>
<feature type="compositionally biased region" description="Polar residues" evidence="10">
    <location>
        <begin position="556"/>
        <end position="568"/>
    </location>
</feature>
<comment type="cofactor">
    <cofactor evidence="1 8">
        <name>heme</name>
        <dbReference type="ChEBI" id="CHEBI:30413"/>
    </cofactor>
</comment>
<evidence type="ECO:0000256" key="5">
    <source>
        <dbReference type="ARBA" id="ARBA00023002"/>
    </source>
</evidence>
<dbReference type="SUPFAM" id="SSF48264">
    <property type="entry name" value="Cytochrome P450"/>
    <property type="match status" value="1"/>
</dbReference>
<dbReference type="AlphaFoldDB" id="A0A6V8H4Z1"/>
<evidence type="ECO:0000256" key="4">
    <source>
        <dbReference type="ARBA" id="ARBA00022723"/>
    </source>
</evidence>
<dbReference type="CDD" id="cd11058">
    <property type="entry name" value="CYP60B-like"/>
    <property type="match status" value="1"/>
</dbReference>
<evidence type="ECO:0000256" key="10">
    <source>
        <dbReference type="SAM" id="MobiDB-lite"/>
    </source>
</evidence>
<dbReference type="PANTHER" id="PTHR24305:SF210">
    <property type="entry name" value="CYTOCHROME P450 MONOOXYGENASE ASQL-RELATED"/>
    <property type="match status" value="1"/>
</dbReference>
<dbReference type="Pfam" id="PF00067">
    <property type="entry name" value="p450"/>
    <property type="match status" value="1"/>
</dbReference>
<keyword evidence="3 8" id="KW-0349">Heme</keyword>
<dbReference type="InterPro" id="IPR036291">
    <property type="entry name" value="NAD(P)-bd_dom_sf"/>
</dbReference>
<organism evidence="11 12">
    <name type="scientific">Talaromyces pinophilus</name>
    <name type="common">Penicillium pinophilum</name>
    <dbReference type="NCBI Taxonomy" id="128442"/>
    <lineage>
        <taxon>Eukaryota</taxon>
        <taxon>Fungi</taxon>
        <taxon>Dikarya</taxon>
        <taxon>Ascomycota</taxon>
        <taxon>Pezizomycotina</taxon>
        <taxon>Eurotiomycetes</taxon>
        <taxon>Eurotiomycetidae</taxon>
        <taxon>Eurotiales</taxon>
        <taxon>Trichocomaceae</taxon>
        <taxon>Talaromyces</taxon>
        <taxon>Talaromyces sect. Talaromyces</taxon>
    </lineage>
</organism>
<keyword evidence="7 9" id="KW-0503">Monooxygenase</keyword>
<keyword evidence="4 8" id="KW-0479">Metal-binding</keyword>
<feature type="binding site" description="axial binding residue" evidence="8">
    <location>
        <position position="606"/>
    </location>
    <ligand>
        <name>heme</name>
        <dbReference type="ChEBI" id="CHEBI:30413"/>
    </ligand>
    <ligandPart>
        <name>Fe</name>
        <dbReference type="ChEBI" id="CHEBI:18248"/>
    </ligandPart>
</feature>
<dbReference type="Pfam" id="PF00106">
    <property type="entry name" value="adh_short"/>
    <property type="match status" value="1"/>
</dbReference>
<dbReference type="InterPro" id="IPR001128">
    <property type="entry name" value="Cyt_P450"/>
</dbReference>
<evidence type="ECO:0000313" key="12">
    <source>
        <dbReference type="Proteomes" id="UP000053095"/>
    </source>
</evidence>
<evidence type="ECO:0000256" key="7">
    <source>
        <dbReference type="ARBA" id="ARBA00023033"/>
    </source>
</evidence>
<evidence type="ECO:0000256" key="6">
    <source>
        <dbReference type="ARBA" id="ARBA00023004"/>
    </source>
</evidence>
<dbReference type="InterPro" id="IPR050121">
    <property type="entry name" value="Cytochrome_P450_monoxygenase"/>
</dbReference>
<evidence type="ECO:0000256" key="9">
    <source>
        <dbReference type="RuleBase" id="RU000461"/>
    </source>
</evidence>
<dbReference type="PANTHER" id="PTHR24305">
    <property type="entry name" value="CYTOCHROME P450"/>
    <property type="match status" value="1"/>
</dbReference>
<dbReference type="PROSITE" id="PS00086">
    <property type="entry name" value="CYTOCHROME_P450"/>
    <property type="match status" value="1"/>
</dbReference>
<dbReference type="Proteomes" id="UP000053095">
    <property type="component" value="Unassembled WGS sequence"/>
</dbReference>
<dbReference type="PRINTS" id="PR00385">
    <property type="entry name" value="P450"/>
</dbReference>
<dbReference type="GO" id="GO:0004497">
    <property type="term" value="F:monooxygenase activity"/>
    <property type="evidence" value="ECO:0007669"/>
    <property type="project" value="UniProtKB-KW"/>
</dbReference>
<dbReference type="InterPro" id="IPR017972">
    <property type="entry name" value="Cyt_P450_CS"/>
</dbReference>
<accession>A0A6V8H4Z1</accession>
<evidence type="ECO:0000256" key="8">
    <source>
        <dbReference type="PIRSR" id="PIRSR602401-1"/>
    </source>
</evidence>
<proteinExistence type="inferred from homology"/>
<dbReference type="GO" id="GO:0005506">
    <property type="term" value="F:iron ion binding"/>
    <property type="evidence" value="ECO:0007669"/>
    <property type="project" value="InterPro"/>
</dbReference>
<keyword evidence="12" id="KW-1185">Reference proteome</keyword>
<reference evidence="12" key="1">
    <citation type="journal article" date="2015" name="Genome Announc.">
        <title>Draft genome sequence of Talaromyces cellulolyticus strain Y-94, a source of lignocellulosic biomass-degrading enzymes.</title>
        <authorList>
            <person name="Fujii T."/>
            <person name="Koike H."/>
            <person name="Sawayama S."/>
            <person name="Yano S."/>
            <person name="Inoue H."/>
        </authorList>
    </citation>
    <scope>NUCLEOTIDE SEQUENCE [LARGE SCALE GENOMIC DNA]</scope>
    <source>
        <strain evidence="12">Y-94</strain>
    </source>
</reference>
<dbReference type="Gene3D" id="3.40.50.720">
    <property type="entry name" value="NAD(P)-binding Rossmann-like Domain"/>
    <property type="match status" value="1"/>
</dbReference>
<evidence type="ECO:0000313" key="11">
    <source>
        <dbReference type="EMBL" id="GAM35332.1"/>
    </source>
</evidence>
<name>A0A6V8H4Z1_TALPI</name>
<evidence type="ECO:0000256" key="1">
    <source>
        <dbReference type="ARBA" id="ARBA00001971"/>
    </source>
</evidence>
<keyword evidence="6 8" id="KW-0408">Iron</keyword>
<dbReference type="SUPFAM" id="SSF51735">
    <property type="entry name" value="NAD(P)-binding Rossmann-fold domains"/>
    <property type="match status" value="1"/>
</dbReference>
<dbReference type="GO" id="GO:0020037">
    <property type="term" value="F:heme binding"/>
    <property type="evidence" value="ECO:0007669"/>
    <property type="project" value="InterPro"/>
</dbReference>
<sequence>MGSVTAESEKPLRWVVTGCTNSPFGASLVLSLRSRGHAVVATACHSEDLQPLKDAGATCLDLNVIHPQEVIDKTLQQAVDTLGGLDVLVNCAGYAELGLVEEVEHDRFVSVFNANVFGPLNTTRSLLPHFRKQKHGTVVFMGSTGADIGTGPITGAQFALRGIVDALRQEVAPFGIRTLQVGLGWHNTKSFATTHVVTEWPDSKSSVKPGSIDDYAPVRKELNRTTTAMEVAKPGDNRKAADALADIIQGVGLATEKQWPSWIALGDGALEKTREDANAALAIADHETDHARIRRHLSYGFSESALYAQEPYLTKYFELLISRLTEQIAGPQNGVVDLVRWYNFLTFDNIGELSFGEPFDALANGDYHYWINNISTLLKFGRIQAFGHRYPILGSIIKYGMFFVPGFGKAAMEHVEYGQKKTAKRIGLQTDRNDIMSYVLQHNNSNGMTTAEITAAGTALILAGSETTAGALCAATFLLLSDPDRMRRARDEVDTAFGSETEITLKSTLGLKYLLAAIEESLRMYPPVPVRLPRRTRPDSVEIIDGHVVPGGMSIGTHQWSSNRSPRNFTDPDSFIPERWLKPPPDRYVDDDLSAVQPFSQGPRNCLGRNLAYAELRCVMARMLWNFDMVLCEQSRDWMQQDVVTLWVKPPLLVKLSARKGDR</sequence>
<dbReference type="InterPro" id="IPR002401">
    <property type="entry name" value="Cyt_P450_E_grp-I"/>
</dbReference>
<evidence type="ECO:0000256" key="3">
    <source>
        <dbReference type="ARBA" id="ARBA00022617"/>
    </source>
</evidence>
<feature type="region of interest" description="Disordered" evidence="10">
    <location>
        <begin position="556"/>
        <end position="576"/>
    </location>
</feature>
<dbReference type="PRINTS" id="PR00463">
    <property type="entry name" value="EP450I"/>
</dbReference>
<evidence type="ECO:0000256" key="2">
    <source>
        <dbReference type="ARBA" id="ARBA00010617"/>
    </source>
</evidence>